<accession>A0AAN8AU35</accession>
<feature type="region of interest" description="Disordered" evidence="1">
    <location>
        <begin position="1"/>
        <end position="33"/>
    </location>
</feature>
<sequence length="79" mass="8937">MFDRLSCVYGEEPQHLREKDGEEKREEKEKEVGLQTELDMSPVLIHRWRVIGSVSSVCGLCCCQESIEDRGRVAAGLKG</sequence>
<proteinExistence type="predicted"/>
<protein>
    <submittedName>
        <fullName evidence="2">Uncharacterized protein</fullName>
    </submittedName>
</protein>
<evidence type="ECO:0000313" key="2">
    <source>
        <dbReference type="EMBL" id="KAK5868694.1"/>
    </source>
</evidence>
<gene>
    <name evidence="2" type="ORF">PBY51_009686</name>
</gene>
<dbReference type="EMBL" id="JAUZQC010000007">
    <property type="protein sequence ID" value="KAK5868694.1"/>
    <property type="molecule type" value="Genomic_DNA"/>
</dbReference>
<feature type="compositionally biased region" description="Basic and acidic residues" evidence="1">
    <location>
        <begin position="12"/>
        <end position="32"/>
    </location>
</feature>
<keyword evidence="3" id="KW-1185">Reference proteome</keyword>
<dbReference type="AlphaFoldDB" id="A0AAN8AU35"/>
<evidence type="ECO:0000313" key="3">
    <source>
        <dbReference type="Proteomes" id="UP001346869"/>
    </source>
</evidence>
<comment type="caution">
    <text evidence="2">The sequence shown here is derived from an EMBL/GenBank/DDBJ whole genome shotgun (WGS) entry which is preliminary data.</text>
</comment>
<evidence type="ECO:0000256" key="1">
    <source>
        <dbReference type="SAM" id="MobiDB-lite"/>
    </source>
</evidence>
<reference evidence="2 3" key="1">
    <citation type="journal article" date="2023" name="Genes (Basel)">
        <title>Chromosome-Level Genome Assembly and Circadian Gene Repertoire of the Patagonia Blennie Eleginops maclovinus-The Closest Ancestral Proxy of Antarctic Cryonotothenioids.</title>
        <authorList>
            <person name="Cheng C.C."/>
            <person name="Rivera-Colon A.G."/>
            <person name="Minhas B.F."/>
            <person name="Wilson L."/>
            <person name="Rayamajhi N."/>
            <person name="Vargas-Chacoff L."/>
            <person name="Catchen J.M."/>
        </authorList>
    </citation>
    <scope>NUCLEOTIDE SEQUENCE [LARGE SCALE GENOMIC DNA]</scope>
    <source>
        <strain evidence="2">JMC-PN-2008</strain>
    </source>
</reference>
<organism evidence="2 3">
    <name type="scientific">Eleginops maclovinus</name>
    <name type="common">Patagonian blennie</name>
    <name type="synonym">Eleginus maclovinus</name>
    <dbReference type="NCBI Taxonomy" id="56733"/>
    <lineage>
        <taxon>Eukaryota</taxon>
        <taxon>Metazoa</taxon>
        <taxon>Chordata</taxon>
        <taxon>Craniata</taxon>
        <taxon>Vertebrata</taxon>
        <taxon>Euteleostomi</taxon>
        <taxon>Actinopterygii</taxon>
        <taxon>Neopterygii</taxon>
        <taxon>Teleostei</taxon>
        <taxon>Neoteleostei</taxon>
        <taxon>Acanthomorphata</taxon>
        <taxon>Eupercaria</taxon>
        <taxon>Perciformes</taxon>
        <taxon>Notothenioidei</taxon>
        <taxon>Eleginopidae</taxon>
        <taxon>Eleginops</taxon>
    </lineage>
</organism>
<reference evidence="2 3" key="2">
    <citation type="journal article" date="2023" name="Mol. Biol. Evol.">
        <title>Genomics of Secondarily Temperate Adaptation in the Only Non-Antarctic Icefish.</title>
        <authorList>
            <person name="Rivera-Colon A.G."/>
            <person name="Rayamajhi N."/>
            <person name="Minhas B.F."/>
            <person name="Madrigal G."/>
            <person name="Bilyk K.T."/>
            <person name="Yoon V."/>
            <person name="Hune M."/>
            <person name="Gregory S."/>
            <person name="Cheng C.H.C."/>
            <person name="Catchen J.M."/>
        </authorList>
    </citation>
    <scope>NUCLEOTIDE SEQUENCE [LARGE SCALE GENOMIC DNA]</scope>
    <source>
        <strain evidence="2">JMC-PN-2008</strain>
    </source>
</reference>
<dbReference type="Proteomes" id="UP001346869">
    <property type="component" value="Unassembled WGS sequence"/>
</dbReference>
<name>A0AAN8AU35_ELEMC</name>